<dbReference type="AlphaFoldDB" id="D6SMZ2"/>
<organism evidence="1 2">
    <name type="scientific">Desulfonatronospira thiodismutans ASO3-1</name>
    <dbReference type="NCBI Taxonomy" id="555779"/>
    <lineage>
        <taxon>Bacteria</taxon>
        <taxon>Pseudomonadati</taxon>
        <taxon>Thermodesulfobacteriota</taxon>
        <taxon>Desulfovibrionia</taxon>
        <taxon>Desulfovibrionales</taxon>
        <taxon>Desulfonatronovibrionaceae</taxon>
        <taxon>Desulfonatronospira</taxon>
    </lineage>
</organism>
<reference evidence="1" key="1">
    <citation type="submission" date="2010-05" db="EMBL/GenBank/DDBJ databases">
        <title>The draft genome of Desulfonatronospira thiodismutans ASO3-1.</title>
        <authorList>
            <consortium name="US DOE Joint Genome Institute (JGI-PGF)"/>
            <person name="Lucas S."/>
            <person name="Copeland A."/>
            <person name="Lapidus A."/>
            <person name="Cheng J.-F."/>
            <person name="Bruce D."/>
            <person name="Goodwin L."/>
            <person name="Pitluck S."/>
            <person name="Chertkov O."/>
            <person name="Brettin T."/>
            <person name="Detter J.C."/>
            <person name="Han C."/>
            <person name="Land M.L."/>
            <person name="Hauser L."/>
            <person name="Kyrpides N."/>
            <person name="Mikhailova N."/>
            <person name="Muyzer G."/>
            <person name="Woyke T."/>
        </authorList>
    </citation>
    <scope>NUCLEOTIDE SEQUENCE [LARGE SCALE GENOMIC DNA]</scope>
    <source>
        <strain evidence="1">ASO3-1</strain>
    </source>
</reference>
<evidence type="ECO:0000313" key="1">
    <source>
        <dbReference type="EMBL" id="EFI36053.1"/>
    </source>
</evidence>
<gene>
    <name evidence="1" type="ORF">Dthio_PD3496</name>
</gene>
<evidence type="ECO:0000313" key="2">
    <source>
        <dbReference type="Proteomes" id="UP000005496"/>
    </source>
</evidence>
<name>D6SMZ2_9BACT</name>
<accession>D6SMZ2</accession>
<comment type="caution">
    <text evidence="1">The sequence shown here is derived from an EMBL/GenBank/DDBJ whole genome shotgun (WGS) entry which is preliminary data.</text>
</comment>
<sequence length="139" mass="16478">MSEEAKATGKFWTLVWSNRQKGSYLLSNYETTHIKSLPNGWLLRHRFMGGKYFTRSSIIFVPDPAHTWEADHIEVQWERIYSRKTPNHVEYTNRLKTPQGWVIKEFFSTKRSASKEGTTCLSLTYFEDKDHQWVGVRLF</sequence>
<protein>
    <submittedName>
        <fullName evidence="1">Uncharacterized protein</fullName>
    </submittedName>
</protein>
<proteinExistence type="predicted"/>
<dbReference type="RefSeq" id="WP_008869181.1">
    <property type="nucleotide sequence ID" value="NZ_ACJN02000001.1"/>
</dbReference>
<dbReference type="OrthoDB" id="7066936at2"/>
<dbReference type="EMBL" id="ACJN02000001">
    <property type="protein sequence ID" value="EFI36053.1"/>
    <property type="molecule type" value="Genomic_DNA"/>
</dbReference>
<keyword evidence="2" id="KW-1185">Reference proteome</keyword>
<dbReference type="Proteomes" id="UP000005496">
    <property type="component" value="Unassembled WGS sequence"/>
</dbReference>